<dbReference type="PROSITE" id="PS51257">
    <property type="entry name" value="PROKAR_LIPOPROTEIN"/>
    <property type="match status" value="1"/>
</dbReference>
<keyword evidence="4" id="KW-1185">Reference proteome</keyword>
<dbReference type="EMBL" id="SZVO01000003">
    <property type="protein sequence ID" value="TKT92818.1"/>
    <property type="molecule type" value="Genomic_DNA"/>
</dbReference>
<comment type="caution">
    <text evidence="3">The sequence shown here is derived from an EMBL/GenBank/DDBJ whole genome shotgun (WGS) entry which is preliminary data.</text>
</comment>
<gene>
    <name evidence="3" type="ORF">FDK13_08450</name>
</gene>
<feature type="signal peptide" evidence="1">
    <location>
        <begin position="1"/>
        <end position="22"/>
    </location>
</feature>
<dbReference type="InterPro" id="IPR046863">
    <property type="entry name" value="MbnP-like_dom"/>
</dbReference>
<sequence>MKKLIYLSLLTLISAISIVACNDDTKDVTDNPDLVAGTGKMTLKFDNVSGNQDLKLDSTKYTNSSGEDFTVSTLNYFISNIKLTRDDGKTYTIPQDSSYFLIRESDPKSQIVTLKQLPEGNYTGIEYIIGVDSLRSVSGIDKRVGALDPSGDPEDGGMYWAWSSGYIFLKLEGVSSKAGSANNKFYYHIGFFGGYDSKTVNNIKTVKLDFAGNKAIVAAGNVPQVRLVGDVQKVFSGPVPISIEKNPSIMFDFTLSSNAANNYKSMFSLGEITQNIAVQ</sequence>
<feature type="chain" id="PRO_5020695533" description="Copper-binding protein MbnP-like domain-containing protein" evidence="1">
    <location>
        <begin position="23"/>
        <end position="279"/>
    </location>
</feature>
<evidence type="ECO:0000256" key="1">
    <source>
        <dbReference type="SAM" id="SignalP"/>
    </source>
</evidence>
<dbReference type="OrthoDB" id="1422031at2"/>
<accession>A0A4U6D9I3</accession>
<dbReference type="Proteomes" id="UP000304900">
    <property type="component" value="Unassembled WGS sequence"/>
</dbReference>
<name>A0A4U6D9I3_9BACT</name>
<evidence type="ECO:0000259" key="2">
    <source>
        <dbReference type="Pfam" id="PF20243"/>
    </source>
</evidence>
<feature type="domain" description="Copper-binding protein MbnP-like" evidence="2">
    <location>
        <begin position="38"/>
        <end position="250"/>
    </location>
</feature>
<dbReference type="RefSeq" id="WP_137339545.1">
    <property type="nucleotide sequence ID" value="NZ_BSQH01000010.1"/>
</dbReference>
<evidence type="ECO:0000313" key="3">
    <source>
        <dbReference type="EMBL" id="TKT92818.1"/>
    </source>
</evidence>
<organism evidence="3 4">
    <name type="scientific">Dyadobacter frigoris</name>
    <dbReference type="NCBI Taxonomy" id="2576211"/>
    <lineage>
        <taxon>Bacteria</taxon>
        <taxon>Pseudomonadati</taxon>
        <taxon>Bacteroidota</taxon>
        <taxon>Cytophagia</taxon>
        <taxon>Cytophagales</taxon>
        <taxon>Spirosomataceae</taxon>
        <taxon>Dyadobacter</taxon>
    </lineage>
</organism>
<reference evidence="3 4" key="1">
    <citation type="submission" date="2019-05" db="EMBL/GenBank/DDBJ databases">
        <title>Dyadobacter AR-3-8 sp. nov., isolated from arctic soil.</title>
        <authorList>
            <person name="Chaudhary D.K."/>
        </authorList>
    </citation>
    <scope>NUCLEOTIDE SEQUENCE [LARGE SCALE GENOMIC DNA]</scope>
    <source>
        <strain evidence="3 4">AR-3-8</strain>
    </source>
</reference>
<proteinExistence type="predicted"/>
<dbReference type="AlphaFoldDB" id="A0A4U6D9I3"/>
<dbReference type="Pfam" id="PF20243">
    <property type="entry name" value="MbnP"/>
    <property type="match status" value="1"/>
</dbReference>
<keyword evidence="1" id="KW-0732">Signal</keyword>
<evidence type="ECO:0000313" key="4">
    <source>
        <dbReference type="Proteomes" id="UP000304900"/>
    </source>
</evidence>
<protein>
    <recommendedName>
        <fullName evidence="2">Copper-binding protein MbnP-like domain-containing protein</fullName>
    </recommendedName>
</protein>